<sequence>MEDPKTEIVDVVRGLVGRPSFKQQAEVVRHFYAPDARLHHYLVDVYTGVEDIIAVYQWFHACFNYEAVAVQKVLYDRTTDHMAVKVLVFSRPWISLGREVSMEILIHIHLEDWPQPNGKVLKRIKLQRDFFERDPIIQILPIIGPIYSSEKIRFMLGRLEAATFESLRYFVTFFLPSHIKHGLLGLWTHSHVN</sequence>
<comment type="caution">
    <text evidence="2">The sequence shown here is derived from an EMBL/GenBank/DDBJ whole genome shotgun (WGS) entry which is preliminary data.</text>
</comment>
<dbReference type="InterPro" id="IPR057514">
    <property type="entry name" value="NTF2_SigF"/>
</dbReference>
<dbReference type="InterPro" id="IPR032710">
    <property type="entry name" value="NTF2-like_dom_sf"/>
</dbReference>
<proteinExistence type="predicted"/>
<organism evidence="2 3">
    <name type="scientific">Adiantum capillus-veneris</name>
    <name type="common">Maidenhair fern</name>
    <dbReference type="NCBI Taxonomy" id="13818"/>
    <lineage>
        <taxon>Eukaryota</taxon>
        <taxon>Viridiplantae</taxon>
        <taxon>Streptophyta</taxon>
        <taxon>Embryophyta</taxon>
        <taxon>Tracheophyta</taxon>
        <taxon>Polypodiopsida</taxon>
        <taxon>Polypodiidae</taxon>
        <taxon>Polypodiales</taxon>
        <taxon>Pteridineae</taxon>
        <taxon>Pteridaceae</taxon>
        <taxon>Vittarioideae</taxon>
        <taxon>Adiantum</taxon>
    </lineage>
</organism>
<dbReference type="Pfam" id="PF24840">
    <property type="entry name" value="NTF2_SigF"/>
    <property type="match status" value="1"/>
</dbReference>
<reference evidence="2" key="1">
    <citation type="submission" date="2021-01" db="EMBL/GenBank/DDBJ databases">
        <title>Adiantum capillus-veneris genome.</title>
        <authorList>
            <person name="Fang Y."/>
            <person name="Liao Q."/>
        </authorList>
    </citation>
    <scope>NUCLEOTIDE SEQUENCE</scope>
    <source>
        <strain evidence="2">H3</strain>
        <tissue evidence="2">Leaf</tissue>
    </source>
</reference>
<accession>A0A9D4V0L4</accession>
<dbReference type="AlphaFoldDB" id="A0A9D4V0L4"/>
<keyword evidence="3" id="KW-1185">Reference proteome</keyword>
<dbReference type="PANTHER" id="PTHR35393">
    <property type="entry name" value="CHROMOSOME 1, WHOLE GENOME SHOTGUN SEQUENCE"/>
    <property type="match status" value="1"/>
</dbReference>
<feature type="domain" description="SigF-like NTF2-like" evidence="1">
    <location>
        <begin position="1"/>
        <end position="151"/>
    </location>
</feature>
<dbReference type="EMBL" id="JABFUD020000007">
    <property type="protein sequence ID" value="KAI5077459.1"/>
    <property type="molecule type" value="Genomic_DNA"/>
</dbReference>
<evidence type="ECO:0000259" key="1">
    <source>
        <dbReference type="Pfam" id="PF24840"/>
    </source>
</evidence>
<dbReference type="OrthoDB" id="1892841at2759"/>
<evidence type="ECO:0000313" key="3">
    <source>
        <dbReference type="Proteomes" id="UP000886520"/>
    </source>
</evidence>
<protein>
    <recommendedName>
        <fullName evidence="1">SigF-like NTF2-like domain-containing protein</fullName>
    </recommendedName>
</protein>
<dbReference type="Proteomes" id="UP000886520">
    <property type="component" value="Chromosome 7"/>
</dbReference>
<name>A0A9D4V0L4_ADICA</name>
<dbReference type="SUPFAM" id="SSF54427">
    <property type="entry name" value="NTF2-like"/>
    <property type="match status" value="1"/>
</dbReference>
<evidence type="ECO:0000313" key="2">
    <source>
        <dbReference type="EMBL" id="KAI5077459.1"/>
    </source>
</evidence>
<gene>
    <name evidence="2" type="ORF">GOP47_0007283</name>
</gene>
<dbReference type="PANTHER" id="PTHR35393:SF1">
    <property type="entry name" value="SNOAL-LIKE DOMAIN-CONTAINING PROTEIN"/>
    <property type="match status" value="1"/>
</dbReference>